<dbReference type="InterPro" id="IPR000210">
    <property type="entry name" value="BTB/POZ_dom"/>
</dbReference>
<dbReference type="PROSITE" id="PS50097">
    <property type="entry name" value="BTB"/>
    <property type="match status" value="1"/>
</dbReference>
<dbReference type="EMBL" id="CAJPVJ010052862">
    <property type="protein sequence ID" value="CAG2183316.1"/>
    <property type="molecule type" value="Genomic_DNA"/>
</dbReference>
<dbReference type="SUPFAM" id="SSF54695">
    <property type="entry name" value="POZ domain"/>
    <property type="match status" value="1"/>
</dbReference>
<evidence type="ECO:0000259" key="3">
    <source>
        <dbReference type="PROSITE" id="PS50097"/>
    </source>
</evidence>
<accession>A0A7R9R2E4</accession>
<organism evidence="4">
    <name type="scientific">Oppiella nova</name>
    <dbReference type="NCBI Taxonomy" id="334625"/>
    <lineage>
        <taxon>Eukaryota</taxon>
        <taxon>Metazoa</taxon>
        <taxon>Ecdysozoa</taxon>
        <taxon>Arthropoda</taxon>
        <taxon>Chelicerata</taxon>
        <taxon>Arachnida</taxon>
        <taxon>Acari</taxon>
        <taxon>Acariformes</taxon>
        <taxon>Sarcoptiformes</taxon>
        <taxon>Oribatida</taxon>
        <taxon>Brachypylina</taxon>
        <taxon>Oppioidea</taxon>
        <taxon>Oppiidae</taxon>
        <taxon>Oppiella</taxon>
    </lineage>
</organism>
<evidence type="ECO:0000256" key="2">
    <source>
        <dbReference type="ARBA" id="ARBA00022737"/>
    </source>
</evidence>
<evidence type="ECO:0000313" key="5">
    <source>
        <dbReference type="Proteomes" id="UP000728032"/>
    </source>
</evidence>
<feature type="non-terminal residue" evidence="4">
    <location>
        <position position="150"/>
    </location>
</feature>
<dbReference type="InterPro" id="IPR051568">
    <property type="entry name" value="LZTR1/Attractin"/>
</dbReference>
<dbReference type="PANTHER" id="PTHR46376:SF1">
    <property type="entry name" value="LEUCINE-ZIPPER-LIKE TRANSCRIPTIONAL REGULATOR 1"/>
    <property type="match status" value="1"/>
</dbReference>
<evidence type="ECO:0000256" key="1">
    <source>
        <dbReference type="ARBA" id="ARBA00022441"/>
    </source>
</evidence>
<reference evidence="4" key="1">
    <citation type="submission" date="2020-11" db="EMBL/GenBank/DDBJ databases">
        <authorList>
            <person name="Tran Van P."/>
        </authorList>
    </citation>
    <scope>NUCLEOTIDE SEQUENCE</scope>
</reference>
<name>A0A7R9R2E4_9ACAR</name>
<dbReference type="PANTHER" id="PTHR46376">
    <property type="entry name" value="LEUCINE-ZIPPER-LIKE TRANSCRIPTIONAL REGULATOR 1"/>
    <property type="match status" value="1"/>
</dbReference>
<protein>
    <recommendedName>
        <fullName evidence="3">BTB domain-containing protein</fullName>
    </recommendedName>
</protein>
<keyword evidence="2" id="KW-0677">Repeat</keyword>
<dbReference type="Pfam" id="PF00651">
    <property type="entry name" value="BTB"/>
    <property type="match status" value="1"/>
</dbReference>
<dbReference type="Gene3D" id="3.30.710.10">
    <property type="entry name" value="Potassium Channel Kv1.1, Chain A"/>
    <property type="match status" value="1"/>
</dbReference>
<dbReference type="EMBL" id="OC967687">
    <property type="protein sequence ID" value="CAD7666218.1"/>
    <property type="molecule type" value="Genomic_DNA"/>
</dbReference>
<proteinExistence type="predicted"/>
<dbReference type="Proteomes" id="UP000728032">
    <property type="component" value="Unassembled WGS sequence"/>
</dbReference>
<keyword evidence="1" id="KW-0880">Kelch repeat</keyword>
<feature type="domain" description="BTB" evidence="3">
    <location>
        <begin position="93"/>
        <end position="150"/>
    </location>
</feature>
<dbReference type="OrthoDB" id="6478546at2759"/>
<gene>
    <name evidence="4" type="ORF">ONB1V03_LOCUS22737</name>
</gene>
<dbReference type="AlphaFoldDB" id="A0A7R9R2E4"/>
<dbReference type="GO" id="GO:0005794">
    <property type="term" value="C:Golgi apparatus"/>
    <property type="evidence" value="ECO:0007669"/>
    <property type="project" value="TreeGrafter"/>
</dbReference>
<evidence type="ECO:0000313" key="4">
    <source>
        <dbReference type="EMBL" id="CAD7666218.1"/>
    </source>
</evidence>
<sequence>MKFIVKENNYSCIVMSKEFETLSQPLMVEIIRRKQTPTVRTFGSNLDTKQSMNTNTANIIRDKTNSKNSSNTFGTTLEQDMELFLTTSGKEFCDITLIVGSHPLMAHKSVLAARSQYFEGMFRSLPPQNNTVTITIGEMVPSVQSFETLL</sequence>
<dbReference type="InterPro" id="IPR011333">
    <property type="entry name" value="SKP1/BTB/POZ_sf"/>
</dbReference>
<keyword evidence="5" id="KW-1185">Reference proteome</keyword>